<gene>
    <name evidence="3" type="ORF">DY000_02004166</name>
</gene>
<dbReference type="InterPro" id="IPR009604">
    <property type="entry name" value="LsmAD_domain"/>
</dbReference>
<organism evidence="3 4">
    <name type="scientific">Brassica cretica</name>
    <name type="common">Mustard</name>
    <dbReference type="NCBI Taxonomy" id="69181"/>
    <lineage>
        <taxon>Eukaryota</taxon>
        <taxon>Viridiplantae</taxon>
        <taxon>Streptophyta</taxon>
        <taxon>Embryophyta</taxon>
        <taxon>Tracheophyta</taxon>
        <taxon>Spermatophyta</taxon>
        <taxon>Magnoliopsida</taxon>
        <taxon>eudicotyledons</taxon>
        <taxon>Gunneridae</taxon>
        <taxon>Pentapetalae</taxon>
        <taxon>rosids</taxon>
        <taxon>malvids</taxon>
        <taxon>Brassicales</taxon>
        <taxon>Brassicaceae</taxon>
        <taxon>Brassiceae</taxon>
        <taxon>Brassica</taxon>
    </lineage>
</organism>
<dbReference type="PANTHER" id="PTHR12854:SF15">
    <property type="entry name" value="POLYADENYLATE-BINDING PROTEIN-INTERACTING PROTEIN 4"/>
    <property type="match status" value="1"/>
</dbReference>
<feature type="compositionally biased region" description="Low complexity" evidence="1">
    <location>
        <begin position="353"/>
        <end position="362"/>
    </location>
</feature>
<feature type="compositionally biased region" description="Basic and acidic residues" evidence="1">
    <location>
        <begin position="510"/>
        <end position="524"/>
    </location>
</feature>
<feature type="compositionally biased region" description="Basic and acidic residues" evidence="1">
    <location>
        <begin position="341"/>
        <end position="352"/>
    </location>
</feature>
<dbReference type="InterPro" id="IPR045117">
    <property type="entry name" value="ATXN2-like"/>
</dbReference>
<feature type="compositionally biased region" description="Low complexity" evidence="1">
    <location>
        <begin position="645"/>
        <end position="661"/>
    </location>
</feature>
<feature type="compositionally biased region" description="Basic and acidic residues" evidence="1">
    <location>
        <begin position="980"/>
        <end position="995"/>
    </location>
</feature>
<feature type="region of interest" description="Disordered" evidence="1">
    <location>
        <begin position="487"/>
        <end position="560"/>
    </location>
</feature>
<dbReference type="Proteomes" id="UP000266723">
    <property type="component" value="Unassembled WGS sequence"/>
</dbReference>
<feature type="compositionally biased region" description="Low complexity" evidence="1">
    <location>
        <begin position="958"/>
        <end position="969"/>
    </location>
</feature>
<evidence type="ECO:0000256" key="1">
    <source>
        <dbReference type="SAM" id="MobiDB-lite"/>
    </source>
</evidence>
<feature type="compositionally biased region" description="Polar residues" evidence="1">
    <location>
        <begin position="601"/>
        <end position="618"/>
    </location>
</feature>
<feature type="compositionally biased region" description="Low complexity" evidence="1">
    <location>
        <begin position="1208"/>
        <end position="1222"/>
    </location>
</feature>
<proteinExistence type="predicted"/>
<evidence type="ECO:0000313" key="4">
    <source>
        <dbReference type="Proteomes" id="UP000266723"/>
    </source>
</evidence>
<feature type="compositionally biased region" description="Low complexity" evidence="1">
    <location>
        <begin position="1090"/>
        <end position="1115"/>
    </location>
</feature>
<accession>A0ABQ7BUU4</accession>
<dbReference type="EMBL" id="QGKV02000832">
    <property type="protein sequence ID" value="KAF3543195.1"/>
    <property type="molecule type" value="Genomic_DNA"/>
</dbReference>
<dbReference type="Gene3D" id="2.30.30.100">
    <property type="match status" value="2"/>
</dbReference>
<reference evidence="3 4" key="1">
    <citation type="journal article" date="2020" name="BMC Genomics">
        <title>Intraspecific diversification of the crop wild relative Brassica cretica Lam. using demographic model selection.</title>
        <authorList>
            <person name="Kioukis A."/>
            <person name="Michalopoulou V.A."/>
            <person name="Briers L."/>
            <person name="Pirintsos S."/>
            <person name="Studholme D.J."/>
            <person name="Pavlidis P."/>
            <person name="Sarris P.F."/>
        </authorList>
    </citation>
    <scope>NUCLEOTIDE SEQUENCE [LARGE SCALE GENOMIC DNA]</scope>
    <source>
        <strain evidence="4">cv. PFS-1207/04</strain>
    </source>
</reference>
<feature type="region of interest" description="Disordered" evidence="1">
    <location>
        <begin position="1208"/>
        <end position="1237"/>
    </location>
</feature>
<feature type="region of interest" description="Disordered" evidence="1">
    <location>
        <begin position="337"/>
        <end position="366"/>
    </location>
</feature>
<dbReference type="InterPro" id="IPR025852">
    <property type="entry name" value="SM_dom_ATX"/>
</dbReference>
<evidence type="ECO:0000259" key="2">
    <source>
        <dbReference type="SMART" id="SM01272"/>
    </source>
</evidence>
<dbReference type="Pfam" id="PF14438">
    <property type="entry name" value="SM-ATX"/>
    <property type="match status" value="2"/>
</dbReference>
<comment type="caution">
    <text evidence="3">The sequence shown here is derived from an EMBL/GenBank/DDBJ whole genome shotgun (WGS) entry which is preliminary data.</text>
</comment>
<feature type="compositionally biased region" description="Polar residues" evidence="1">
    <location>
        <begin position="941"/>
        <end position="957"/>
    </location>
</feature>
<feature type="domain" description="LsmAD" evidence="2">
    <location>
        <begin position="850"/>
        <end position="921"/>
    </location>
</feature>
<feature type="region of interest" description="Disordered" evidence="1">
    <location>
        <begin position="597"/>
        <end position="668"/>
    </location>
</feature>
<feature type="compositionally biased region" description="Basic and acidic residues" evidence="1">
    <location>
        <begin position="1055"/>
        <end position="1071"/>
    </location>
</feature>
<feature type="compositionally biased region" description="Polar residues" evidence="1">
    <location>
        <begin position="1014"/>
        <end position="1028"/>
    </location>
</feature>
<dbReference type="SMART" id="SM01272">
    <property type="entry name" value="LsmAD"/>
    <property type="match status" value="1"/>
</dbReference>
<evidence type="ECO:0000313" key="3">
    <source>
        <dbReference type="EMBL" id="KAF3543195.1"/>
    </source>
</evidence>
<feature type="region of interest" description="Disordered" evidence="1">
    <location>
        <begin position="941"/>
        <end position="1142"/>
    </location>
</feature>
<feature type="compositionally biased region" description="Polar residues" evidence="1">
    <location>
        <begin position="488"/>
        <end position="505"/>
    </location>
</feature>
<name>A0ABQ7BUU4_BRACR</name>
<sequence>MERGQRIIRDRIRGKLSGLIFRENPERGEGGASNGLGLNLEEGGTGRERLGRKCRFLILTSSLCCKTAGSNCQSFDLLALFFLFITLQSSYSHSAPTIVFSKIHGGESFTVTPLRAKLSFVLNPNSPRRKQSSSSLFGAFAYTCAGDLVSDRDRVFEFEQFKARMSGEDGSLKRHSRDSLAYLTTCMIGHLVQAHLKNGSVYSGIFHAADVEKDFGIVLKMASLVKDGTFRKPPYKTFIIPADELVQVVAKDLSVVSDGKLNAVQSEKSVELLTDSSISKSCRVVQRSERKPRVLDGEAPEGLDNVFDESCKSEEQVLKATPLMVSSQLKVQESTSLVQTVEEKNSPGKESAEAPPSSMSSSQLTYTPEEWKEEGIKSFFKVATGASREAAIACLSNCKWNQDDAISYFFGGYTEAIQDSTSPVKESAEALSSSMSSIVKSFCDVVIVASRKDAEACLSHCKWNQEDAISYFFGEYTEANPEIAWSQAGESQPFQNETNADQSCSIPGDHAGHLPSEQRSKDFPPQDSSTSESQLGERRNNNNPEGAHSNRTPEKSVSCSGHGVAKWNLEKLLLYTSSGEPVKKMLCVWNIDIKEGGGGTSASKTVAENERQVSQVSGETKCESAFGQSDSRRISESGPAPPTSTRPGLSPSSSISSLPSPEKSTLNPNAKFEQFKATMSVEDGSLKRHSRDSLVYLTTCMIGHLVEAHLKNGSIYSGIFHAADVKKDFGIVLKMASLVKNGTLPGHKSRSQFVRKPPYKTFIIPADELVQVVAKDLSVFSDGKLKAVQSEKSVELLTDSSISKSCRVDQGRELKPWVPDGEAPEGLDNVFDKPWKRGGWDQFKVNQERFGVKSTFNEEMYTTPLDRGLRTRELEEKAGEIAREIEGEKTGDLHVAEERGLQVNEKFDTDEEAKYSAVHRVDGFDDSGFDEEDEKLLDTCNDQTFGGSSTSIVQKPASSSGQKPTSSSGKGYGGESCSISDDHAGHLPSEQRPKDFPAQGSSISERQLGERRNNNNPEVARSNRSPEASVSGHGDIEEGANLGGGGTSSASMTVAEKERQVSQVSGERKSEISFGQSASRRGSESGPAPSASTRPGLSSPSSSISSLPSSEKSILNPNAKEFKPSQSPAPVRPQSPIAGGSFYYAAPTQPVQQMPVMPAGYGIQPQYPGQQQLLRYPGHEYPQTYYPPNAPPQYQQWQQLMMQGQELMMQGQQPRPPDMIYMPLPPPYQPGNPHNQG</sequence>
<keyword evidence="4" id="KW-1185">Reference proteome</keyword>
<protein>
    <recommendedName>
        <fullName evidence="2">LsmAD domain-containing protein</fullName>
    </recommendedName>
</protein>
<dbReference type="PANTHER" id="PTHR12854">
    <property type="entry name" value="ATAXIN 2-RELATED"/>
    <property type="match status" value="1"/>
</dbReference>
<dbReference type="Pfam" id="PF06741">
    <property type="entry name" value="LsmAD"/>
    <property type="match status" value="1"/>
</dbReference>